<comment type="caution">
    <text evidence="2">The sequence shown here is derived from an EMBL/GenBank/DDBJ whole genome shotgun (WGS) entry which is preliminary data.</text>
</comment>
<feature type="compositionally biased region" description="Low complexity" evidence="1">
    <location>
        <begin position="174"/>
        <end position="188"/>
    </location>
</feature>
<accession>A0A835WD88</accession>
<feature type="compositionally biased region" description="Low complexity" evidence="1">
    <location>
        <begin position="414"/>
        <end position="423"/>
    </location>
</feature>
<feature type="compositionally biased region" description="Low complexity" evidence="1">
    <location>
        <begin position="494"/>
        <end position="506"/>
    </location>
</feature>
<sequence length="672" mass="66721">MALSGIANKDVIARRAAVLQSGLLQVALYALGEGAASVAKDDGAPDAGSQVDAADPALSNQLKGWATWVSDSLYPGQPLRLPQYSALATALAQAAAAAAASGSSSRAISRSTLAEAFAVDSAGADEVPPGQLSKALGALATALAADGSAAAGAAILQSLLKKLQPQTEQLRQQAAGSAAPPAALAGGSDDYSSDDELDKLLAEDTEAGDAGAGDQDDIAPASDQTPAAAPAPPAAAAAAAAVEASAAAGSLTTAGYLDYDDALSLDLSCSISMASASAAPTASGATAVARVGPPALGSAVKHDSAKSLGGNSMGALSRTLSAASSVGIDDLPDNLDAMESRGAAAARGGAGKGPRTKPLLAGLMESEQGKGAMAAMPTDLRDWSNLKSKQPGAAMVAPPNRPPPGAARGGPGAGNMRAPAGGRLLPLPDGKLGAAPQAAAAAAAQHAAPPLLSSRTDGPKANPLHNALLSSNAIRQSMDRATHHVHHLPPAQHGSHASSGSGNGCSVSRKDSNTSGGIPAIRQRSLVSHLSRKAAISEPGPVGPQAEWRQLPALGHGVRLQPHELRQPSSGNMRSTMAYGAGHGVSKSVAISAPGGAEDKLPSLPALMGARGAPPRAAELLRNASRKSGGMDSHHVSHQPALPGLNRGGLAQQPSRALRLPSRKSFKSDRDF</sequence>
<feature type="region of interest" description="Disordered" evidence="1">
    <location>
        <begin position="481"/>
        <end position="525"/>
    </location>
</feature>
<feature type="region of interest" description="Disordered" evidence="1">
    <location>
        <begin position="625"/>
        <end position="672"/>
    </location>
</feature>
<evidence type="ECO:0000313" key="3">
    <source>
        <dbReference type="Proteomes" id="UP000613740"/>
    </source>
</evidence>
<keyword evidence="3" id="KW-1185">Reference proteome</keyword>
<organism evidence="2 3">
    <name type="scientific">Chlamydomonas schloesseri</name>
    <dbReference type="NCBI Taxonomy" id="2026947"/>
    <lineage>
        <taxon>Eukaryota</taxon>
        <taxon>Viridiplantae</taxon>
        <taxon>Chlorophyta</taxon>
        <taxon>core chlorophytes</taxon>
        <taxon>Chlorophyceae</taxon>
        <taxon>CS clade</taxon>
        <taxon>Chlamydomonadales</taxon>
        <taxon>Chlamydomonadaceae</taxon>
        <taxon>Chlamydomonas</taxon>
    </lineage>
</organism>
<feature type="region of interest" description="Disordered" evidence="1">
    <location>
        <begin position="170"/>
        <end position="195"/>
    </location>
</feature>
<proteinExistence type="predicted"/>
<dbReference type="OrthoDB" id="548077at2759"/>
<name>A0A835WD88_9CHLO</name>
<evidence type="ECO:0000313" key="2">
    <source>
        <dbReference type="EMBL" id="KAG2445262.1"/>
    </source>
</evidence>
<evidence type="ECO:0000256" key="1">
    <source>
        <dbReference type="SAM" id="MobiDB-lite"/>
    </source>
</evidence>
<feature type="region of interest" description="Disordered" evidence="1">
    <location>
        <begin position="383"/>
        <end position="441"/>
    </location>
</feature>
<gene>
    <name evidence="2" type="ORF">HYH02_008730</name>
</gene>
<dbReference type="EMBL" id="JAEHOD010000027">
    <property type="protein sequence ID" value="KAG2445262.1"/>
    <property type="molecule type" value="Genomic_DNA"/>
</dbReference>
<dbReference type="AlphaFoldDB" id="A0A835WD88"/>
<reference evidence="2" key="1">
    <citation type="journal article" date="2020" name="bioRxiv">
        <title>Comparative genomics of Chlamydomonas.</title>
        <authorList>
            <person name="Craig R.J."/>
            <person name="Hasan A.R."/>
            <person name="Ness R.W."/>
            <person name="Keightley P.D."/>
        </authorList>
    </citation>
    <scope>NUCLEOTIDE SEQUENCE</scope>
    <source>
        <strain evidence="2">CCAP 11/173</strain>
    </source>
</reference>
<protein>
    <submittedName>
        <fullName evidence="2">Uncharacterized protein</fullName>
    </submittedName>
</protein>
<feature type="region of interest" description="Disordered" evidence="1">
    <location>
        <begin position="446"/>
        <end position="465"/>
    </location>
</feature>
<feature type="region of interest" description="Disordered" evidence="1">
    <location>
        <begin position="207"/>
        <end position="232"/>
    </location>
</feature>
<feature type="compositionally biased region" description="Low complexity" evidence="1">
    <location>
        <begin position="208"/>
        <end position="232"/>
    </location>
</feature>
<dbReference type="Proteomes" id="UP000613740">
    <property type="component" value="Unassembled WGS sequence"/>
</dbReference>